<sequence>MLIRRSNPEVQTLTLRFFKKQSVNPIQSEAIESLSDQGGEAQGPSCEEEHRLGDQSFSRCINPGGFLGREIHSPAAKSISLEQICFILLF</sequence>
<dbReference type="EMBL" id="CM046394">
    <property type="protein sequence ID" value="KAI8547643.1"/>
    <property type="molecule type" value="Genomic_DNA"/>
</dbReference>
<name>A0ACC0N544_RHOML</name>
<accession>A0ACC0N544</accession>
<comment type="caution">
    <text evidence="1">The sequence shown here is derived from an EMBL/GenBank/DDBJ whole genome shotgun (WGS) entry which is preliminary data.</text>
</comment>
<proteinExistence type="predicted"/>
<dbReference type="Proteomes" id="UP001062846">
    <property type="component" value="Chromosome 7"/>
</dbReference>
<keyword evidence="2" id="KW-1185">Reference proteome</keyword>
<gene>
    <name evidence="1" type="ORF">RHMOL_Rhmol07G0211500</name>
</gene>
<evidence type="ECO:0000313" key="2">
    <source>
        <dbReference type="Proteomes" id="UP001062846"/>
    </source>
</evidence>
<reference evidence="1" key="1">
    <citation type="submission" date="2022-02" db="EMBL/GenBank/DDBJ databases">
        <title>Plant Genome Project.</title>
        <authorList>
            <person name="Zhang R.-G."/>
        </authorList>
    </citation>
    <scope>NUCLEOTIDE SEQUENCE</scope>
    <source>
        <strain evidence="1">AT1</strain>
    </source>
</reference>
<protein>
    <submittedName>
        <fullName evidence="1">Uncharacterized protein</fullName>
    </submittedName>
</protein>
<evidence type="ECO:0000313" key="1">
    <source>
        <dbReference type="EMBL" id="KAI8547643.1"/>
    </source>
</evidence>
<organism evidence="1 2">
    <name type="scientific">Rhododendron molle</name>
    <name type="common">Chinese azalea</name>
    <name type="synonym">Azalea mollis</name>
    <dbReference type="NCBI Taxonomy" id="49168"/>
    <lineage>
        <taxon>Eukaryota</taxon>
        <taxon>Viridiplantae</taxon>
        <taxon>Streptophyta</taxon>
        <taxon>Embryophyta</taxon>
        <taxon>Tracheophyta</taxon>
        <taxon>Spermatophyta</taxon>
        <taxon>Magnoliopsida</taxon>
        <taxon>eudicotyledons</taxon>
        <taxon>Gunneridae</taxon>
        <taxon>Pentapetalae</taxon>
        <taxon>asterids</taxon>
        <taxon>Ericales</taxon>
        <taxon>Ericaceae</taxon>
        <taxon>Ericoideae</taxon>
        <taxon>Rhodoreae</taxon>
        <taxon>Rhododendron</taxon>
    </lineage>
</organism>